<evidence type="ECO:0000313" key="3">
    <source>
        <dbReference type="EMBL" id="TRY61963.1"/>
    </source>
</evidence>
<evidence type="ECO:0000256" key="1">
    <source>
        <dbReference type="SAM" id="MobiDB-lite"/>
    </source>
</evidence>
<sequence length="443" mass="49115">QTQANNCQDFTINNCNLEGSDVVIKDVSEARCQSYCNSYFDTICSYFIYDRFLKLCQLYDNEITSEFLASCQKIGGPKDPLISSCINSQDVCRGFYEGYCDYQGSYINEFLGIYNVGDCQNECSNDGSCRYFVHDAQIGSCKIYRDDLRDCNVLLGSAQPSIDQCIGDGGSSTSTTTTTTTTTPTTTTTTTTTTTPTTTTTSAMGGSLTLHLRVTDALTNQPLYGVTIVCDTLERQSQDVTDANGEADCASLRQGDYVRVEASLDGFDNALLAYMMKSETIQNQYLGLSPEMNPSDDIRLVLNWQDESTDLDIHAIEVDSRGPTVICEVSYLEKQCNFAELNTYNNEGASKGSETITIKRQGSYLYTIFVQLYENGNGASFIKSGGSVSVFRNGQSDFRVEVPEDTVETDHYWIIGCYDAGTKEFRQFDYTVDLKPDYPTFCT</sequence>
<dbReference type="InterPro" id="IPR003609">
    <property type="entry name" value="Pan_app"/>
</dbReference>
<dbReference type="Gene3D" id="3.50.4.10">
    <property type="entry name" value="Hepatocyte Growth Factor"/>
    <property type="match status" value="1"/>
</dbReference>
<comment type="caution">
    <text evidence="3">The sequence shown here is derived from an EMBL/GenBank/DDBJ whole genome shotgun (WGS) entry which is preliminary data.</text>
</comment>
<name>A0A553N966_TIGCA</name>
<feature type="non-terminal residue" evidence="3">
    <location>
        <position position="443"/>
    </location>
</feature>
<dbReference type="EMBL" id="VCGU01000459">
    <property type="protein sequence ID" value="TRY61963.1"/>
    <property type="molecule type" value="Genomic_DNA"/>
</dbReference>
<protein>
    <recommendedName>
        <fullName evidence="2">Apple domain-containing protein</fullName>
    </recommendedName>
</protein>
<dbReference type="AlphaFoldDB" id="A0A553N966"/>
<keyword evidence="4" id="KW-1185">Reference proteome</keyword>
<organism evidence="3 4">
    <name type="scientific">Tigriopus californicus</name>
    <name type="common">Marine copepod</name>
    <dbReference type="NCBI Taxonomy" id="6832"/>
    <lineage>
        <taxon>Eukaryota</taxon>
        <taxon>Metazoa</taxon>
        <taxon>Ecdysozoa</taxon>
        <taxon>Arthropoda</taxon>
        <taxon>Crustacea</taxon>
        <taxon>Multicrustacea</taxon>
        <taxon>Hexanauplia</taxon>
        <taxon>Copepoda</taxon>
        <taxon>Harpacticoida</taxon>
        <taxon>Harpacticidae</taxon>
        <taxon>Tigriopus</taxon>
    </lineage>
</organism>
<proteinExistence type="predicted"/>
<evidence type="ECO:0000313" key="4">
    <source>
        <dbReference type="Proteomes" id="UP000318571"/>
    </source>
</evidence>
<gene>
    <name evidence="3" type="ORF">TCAL_12125</name>
</gene>
<feature type="domain" description="Apple" evidence="2">
    <location>
        <begin position="7"/>
        <end position="71"/>
    </location>
</feature>
<dbReference type="PROSITE" id="PS50948">
    <property type="entry name" value="PAN"/>
    <property type="match status" value="1"/>
</dbReference>
<feature type="region of interest" description="Disordered" evidence="1">
    <location>
        <begin position="169"/>
        <end position="202"/>
    </location>
</feature>
<reference evidence="3 4" key="1">
    <citation type="journal article" date="2018" name="Nat. Ecol. Evol.">
        <title>Genomic signatures of mitonuclear coevolution across populations of Tigriopus californicus.</title>
        <authorList>
            <person name="Barreto F.S."/>
            <person name="Watson E.T."/>
            <person name="Lima T.G."/>
            <person name="Willett C.S."/>
            <person name="Edmands S."/>
            <person name="Li W."/>
            <person name="Burton R.S."/>
        </authorList>
    </citation>
    <scope>NUCLEOTIDE SEQUENCE [LARGE SCALE GENOMIC DNA]</scope>
    <source>
        <strain evidence="3 4">San Diego</strain>
    </source>
</reference>
<feature type="compositionally biased region" description="Low complexity" evidence="1">
    <location>
        <begin position="171"/>
        <end position="202"/>
    </location>
</feature>
<accession>A0A553N966</accession>
<evidence type="ECO:0000259" key="2">
    <source>
        <dbReference type="PROSITE" id="PS50948"/>
    </source>
</evidence>
<feature type="non-terminal residue" evidence="3">
    <location>
        <position position="1"/>
    </location>
</feature>
<dbReference type="Proteomes" id="UP000318571">
    <property type="component" value="Chromosome 8"/>
</dbReference>